<reference evidence="1 2" key="2">
    <citation type="journal article" date="2011" name="BMC Immunol.">
        <title>Comparison of static immersion and intravenous injection systems for exposure of zebrafish embryos to the natural pathogen Edwardsiella tarda.</title>
        <authorList>
            <person name="van Soest J.J."/>
            <person name="Stockhammer O.W."/>
            <person name="Ordas A."/>
            <person name="Bloemberg G.V."/>
            <person name="Spaink H.P."/>
            <person name="Meijer A.H."/>
        </authorList>
    </citation>
    <scope>NUCLEOTIDE SEQUENCE [LARGE SCALE GENOMIC DNA]</scope>
    <source>
        <strain evidence="1 2">FL6-60</strain>
    </source>
</reference>
<name>A0A0H3DQY5_EDWTF</name>
<organism evidence="1 2">
    <name type="scientific">Edwardsiella tarda (strain FL6-60)</name>
    <dbReference type="NCBI Taxonomy" id="718251"/>
    <lineage>
        <taxon>Bacteria</taxon>
        <taxon>Pseudomonadati</taxon>
        <taxon>Pseudomonadota</taxon>
        <taxon>Gammaproteobacteria</taxon>
        <taxon>Enterobacterales</taxon>
        <taxon>Hafniaceae</taxon>
        <taxon>Edwardsiella</taxon>
    </lineage>
</organism>
<evidence type="ECO:0000313" key="2">
    <source>
        <dbReference type="Proteomes" id="UP000002230"/>
    </source>
</evidence>
<keyword evidence="2" id="KW-1185">Reference proteome</keyword>
<gene>
    <name evidence="1" type="ordered locus">ETAF_0756</name>
</gene>
<protein>
    <submittedName>
        <fullName evidence="1">Uncharacterized protein</fullName>
    </submittedName>
</protein>
<proteinExistence type="predicted"/>
<reference evidence="2" key="1">
    <citation type="submission" date="2010-08" db="EMBL/GenBank/DDBJ databases">
        <title>Genome comparisons of Edwardsiella bacteria analysed using deep sequencing technology.</title>
        <authorList>
            <person name="van Soest J.J."/>
            <person name="Henkel C.V."/>
            <person name="Jansen H.J."/>
            <person name="van den Hondel C.A.M.J.J."/>
            <person name="Bloemberg G.V."/>
            <person name="Meijer A.H."/>
            <person name="Spaink H.P."/>
        </authorList>
    </citation>
    <scope>NUCLEOTIDE SEQUENCE [LARGE SCALE GENOMIC DNA]</scope>
    <source>
        <strain evidence="2">FL6-60</strain>
    </source>
</reference>
<dbReference type="AlphaFoldDB" id="A0A0H3DQY5"/>
<dbReference type="KEGG" id="etd:ETAF_0756"/>
<evidence type="ECO:0000313" key="1">
    <source>
        <dbReference type="EMBL" id="ADM40876.1"/>
    </source>
</evidence>
<dbReference type="Proteomes" id="UP000002230">
    <property type="component" value="Chromosome"/>
</dbReference>
<dbReference type="PATRIC" id="fig|718251.5.peg.775"/>
<dbReference type="EMBL" id="CP002154">
    <property type="protein sequence ID" value="ADM40876.1"/>
    <property type="molecule type" value="Genomic_DNA"/>
</dbReference>
<accession>A0A0H3DQY5</accession>
<dbReference type="HOGENOM" id="CLU_2989447_0_0_6"/>
<sequence length="57" mass="6645">MPEVVSQLRIKRRFDGKLRQHAGKSIEVGFGFKAFSQFSRKGFEFLFVHNFLSPLLD</sequence>